<evidence type="ECO:0000313" key="4">
    <source>
        <dbReference type="Proteomes" id="UP001596303"/>
    </source>
</evidence>
<dbReference type="PANTHER" id="PTHR30388">
    <property type="entry name" value="ALDEHYDE OXIDOREDUCTASE MOLYBDENUM COFACTOR ASSEMBLY PROTEIN"/>
    <property type="match status" value="1"/>
</dbReference>
<evidence type="ECO:0000313" key="3">
    <source>
        <dbReference type="EMBL" id="MFC6199741.1"/>
    </source>
</evidence>
<dbReference type="Pfam" id="PF13478">
    <property type="entry name" value="XdhC_C"/>
    <property type="match status" value="1"/>
</dbReference>
<dbReference type="RefSeq" id="WP_377381120.1">
    <property type="nucleotide sequence ID" value="NZ_JBHSSW010000066.1"/>
</dbReference>
<dbReference type="Gene3D" id="3.40.50.720">
    <property type="entry name" value="NAD(P)-binding Rossmann-like Domain"/>
    <property type="match status" value="1"/>
</dbReference>
<protein>
    <submittedName>
        <fullName evidence="3">XdhC family protein</fullName>
    </submittedName>
</protein>
<dbReference type="InterPro" id="IPR003777">
    <property type="entry name" value="XdhC_CoxI"/>
</dbReference>
<organism evidence="3 4">
    <name type="scientific">Ponticaulis profundi</name>
    <dbReference type="NCBI Taxonomy" id="2665222"/>
    <lineage>
        <taxon>Bacteria</taxon>
        <taxon>Pseudomonadati</taxon>
        <taxon>Pseudomonadota</taxon>
        <taxon>Alphaproteobacteria</taxon>
        <taxon>Hyphomonadales</taxon>
        <taxon>Hyphomonadaceae</taxon>
        <taxon>Ponticaulis</taxon>
    </lineage>
</organism>
<feature type="domain" description="XdhC Rossmann" evidence="2">
    <location>
        <begin position="170"/>
        <end position="312"/>
    </location>
</feature>
<feature type="domain" description="XdhC- CoxI" evidence="1">
    <location>
        <begin position="29"/>
        <end position="95"/>
    </location>
</feature>
<dbReference type="InterPro" id="IPR052698">
    <property type="entry name" value="MoCofactor_Util/Proc"/>
</dbReference>
<dbReference type="PANTHER" id="PTHR30388:SF4">
    <property type="entry name" value="MOLYBDENUM COFACTOR INSERTION CHAPERONE PAOD"/>
    <property type="match status" value="1"/>
</dbReference>
<dbReference type="InterPro" id="IPR027051">
    <property type="entry name" value="XdhC_Rossmann_dom"/>
</dbReference>
<name>A0ABW1SDK0_9PROT</name>
<evidence type="ECO:0000259" key="2">
    <source>
        <dbReference type="Pfam" id="PF13478"/>
    </source>
</evidence>
<accession>A0ABW1SDK0</accession>
<comment type="caution">
    <text evidence="3">The sequence shown here is derived from an EMBL/GenBank/DDBJ whole genome shotgun (WGS) entry which is preliminary data.</text>
</comment>
<dbReference type="Proteomes" id="UP001596303">
    <property type="component" value="Unassembled WGS sequence"/>
</dbReference>
<keyword evidence="4" id="KW-1185">Reference proteome</keyword>
<sequence>MSFDTRTLASSDSYHEHISDIFRDVLSLRKKGQRVALAFVTETEGGAVRAVGAAMAITDTGESYGYVSGGCIDADVRLQAQSALKSNQPKTVRYGKGSPFIDLPLPCGGAIELTILPDVDRQVLEQVVARLDNARESCHLGISDTGGLVLEPSDQDDICHVFQYHPKLRLRIAGRGADALALARLAQASGVGVSLHLVDEADIEVAGSLADIATYKLASSGHVPSWQDDCYTAFVLMFHGPDWEDHLLIHALSGPCFFVGAVGSRRTQAARKERLREAGVSAEDLERLKGPIGLVPSMRDASMLAISALSEIISEYAGLVRHV</sequence>
<gene>
    <name evidence="3" type="ORF">ACFQDM_16805</name>
</gene>
<proteinExistence type="predicted"/>
<dbReference type="EMBL" id="JBHSSW010000066">
    <property type="protein sequence ID" value="MFC6199741.1"/>
    <property type="molecule type" value="Genomic_DNA"/>
</dbReference>
<dbReference type="Pfam" id="PF02625">
    <property type="entry name" value="XdhC_CoxI"/>
    <property type="match status" value="1"/>
</dbReference>
<reference evidence="4" key="1">
    <citation type="journal article" date="2019" name="Int. J. Syst. Evol. Microbiol.">
        <title>The Global Catalogue of Microorganisms (GCM) 10K type strain sequencing project: providing services to taxonomists for standard genome sequencing and annotation.</title>
        <authorList>
            <consortium name="The Broad Institute Genomics Platform"/>
            <consortium name="The Broad Institute Genome Sequencing Center for Infectious Disease"/>
            <person name="Wu L."/>
            <person name="Ma J."/>
        </authorList>
    </citation>
    <scope>NUCLEOTIDE SEQUENCE [LARGE SCALE GENOMIC DNA]</scope>
    <source>
        <strain evidence="4">CGMCC-1.15741</strain>
    </source>
</reference>
<evidence type="ECO:0000259" key="1">
    <source>
        <dbReference type="Pfam" id="PF02625"/>
    </source>
</evidence>